<keyword evidence="2" id="KW-1185">Reference proteome</keyword>
<dbReference type="AlphaFoldDB" id="A0A8J2S2P2"/>
<proteinExistence type="predicted"/>
<evidence type="ECO:0000313" key="2">
    <source>
        <dbReference type="Proteomes" id="UP000789390"/>
    </source>
</evidence>
<name>A0A8J2S2P2_9CRUS</name>
<protein>
    <submittedName>
        <fullName evidence="1">Uncharacterized protein</fullName>
    </submittedName>
</protein>
<accession>A0A8J2S2P2</accession>
<organism evidence="1 2">
    <name type="scientific">Daphnia galeata</name>
    <dbReference type="NCBI Taxonomy" id="27404"/>
    <lineage>
        <taxon>Eukaryota</taxon>
        <taxon>Metazoa</taxon>
        <taxon>Ecdysozoa</taxon>
        <taxon>Arthropoda</taxon>
        <taxon>Crustacea</taxon>
        <taxon>Branchiopoda</taxon>
        <taxon>Diplostraca</taxon>
        <taxon>Cladocera</taxon>
        <taxon>Anomopoda</taxon>
        <taxon>Daphniidae</taxon>
        <taxon>Daphnia</taxon>
    </lineage>
</organism>
<dbReference type="EMBL" id="CAKKLH010000346">
    <property type="protein sequence ID" value="CAH0113767.1"/>
    <property type="molecule type" value="Genomic_DNA"/>
</dbReference>
<gene>
    <name evidence="1" type="ORF">DGAL_LOCUS17679</name>
</gene>
<dbReference type="OrthoDB" id="6346036at2759"/>
<dbReference type="Proteomes" id="UP000789390">
    <property type="component" value="Unassembled WGS sequence"/>
</dbReference>
<sequence>MHFGTTLTCPLCCATIQLDEVTSLPNNIYAQQIIRLNQQMHDACIPKELSMHWCFVCESVAKPGCQQKTHSVLDMGIEAKGLQAKLKRSKTNLVTAIAKRRQFKQSLELDDTIVSLPHFKAYSEEIKNQMGNNSQELQRLSILLEMSDFDFSGDRQKIEVRFQETEIALDTAMKLTEKWHDQIESIRYVPTAELGHTSSLPNPHSKVQNVSLNDVDLLAQEKISSSDSVHHLKESGMNGPYFPLNCRSIRIGNHEFKPSSYVLFSSGGITLDAPVANPQGQSSATWMNVTIASKQLLRVAAYFNRSRPAIFLDVLPDLCSKVSSQLDLIPKNGPCWDCNSKDDSQKRLVLLPFSLDNSAKNALAAAYSDTNLFYEINKVEANLLLIPPPSTRDDVALLPKTKTTFASSLNSSSSTGKIEKRITRSVTKRANLNTKEAQALEKICSVQNKQKKNRSSAADLS</sequence>
<evidence type="ECO:0000313" key="1">
    <source>
        <dbReference type="EMBL" id="CAH0113767.1"/>
    </source>
</evidence>
<reference evidence="1" key="1">
    <citation type="submission" date="2021-11" db="EMBL/GenBank/DDBJ databases">
        <authorList>
            <person name="Schell T."/>
        </authorList>
    </citation>
    <scope>NUCLEOTIDE SEQUENCE</scope>
    <source>
        <strain evidence="1">M5</strain>
    </source>
</reference>
<comment type="caution">
    <text evidence="1">The sequence shown here is derived from an EMBL/GenBank/DDBJ whole genome shotgun (WGS) entry which is preliminary data.</text>
</comment>